<dbReference type="InterPro" id="IPR004399">
    <property type="entry name" value="HMP/HMP-P_kinase_dom"/>
</dbReference>
<keyword evidence="9" id="KW-0547">Nucleotide-binding</keyword>
<keyword evidence="11" id="KW-0067">ATP-binding</keyword>
<dbReference type="InterPro" id="IPR029056">
    <property type="entry name" value="Ribokinase-like"/>
</dbReference>
<dbReference type="GO" id="GO:0008972">
    <property type="term" value="F:phosphomethylpyrimidine kinase activity"/>
    <property type="evidence" value="ECO:0007669"/>
    <property type="project" value="UniProtKB-EC"/>
</dbReference>
<evidence type="ECO:0000313" key="19">
    <source>
        <dbReference type="Proteomes" id="UP000199139"/>
    </source>
</evidence>
<keyword evidence="10 18" id="KW-0418">Kinase</keyword>
<evidence type="ECO:0000259" key="16">
    <source>
        <dbReference type="Pfam" id="PF08543"/>
    </source>
</evidence>
<evidence type="ECO:0000256" key="3">
    <source>
        <dbReference type="ARBA" id="ARBA00004769"/>
    </source>
</evidence>
<dbReference type="STRING" id="306541.SAMN05421668_1286"/>
<organism evidence="18 19">
    <name type="scientific">Halolactibacillus miurensis</name>
    <dbReference type="NCBI Taxonomy" id="306541"/>
    <lineage>
        <taxon>Bacteria</taxon>
        <taxon>Bacillati</taxon>
        <taxon>Bacillota</taxon>
        <taxon>Bacilli</taxon>
        <taxon>Bacillales</taxon>
        <taxon>Bacillaceae</taxon>
        <taxon>Halolactibacillus</taxon>
    </lineage>
</organism>
<dbReference type="NCBIfam" id="TIGR00097">
    <property type="entry name" value="HMP-P_kinase"/>
    <property type="match status" value="1"/>
</dbReference>
<dbReference type="SUPFAM" id="SSF53613">
    <property type="entry name" value="Ribokinase-like"/>
    <property type="match status" value="1"/>
</dbReference>
<keyword evidence="20" id="KW-1185">Reference proteome</keyword>
<evidence type="ECO:0000256" key="8">
    <source>
        <dbReference type="ARBA" id="ARBA00022679"/>
    </source>
</evidence>
<keyword evidence="8" id="KW-0808">Transferase</keyword>
<dbReference type="PANTHER" id="PTHR20858">
    <property type="entry name" value="PHOSPHOMETHYLPYRIMIDINE KINASE"/>
    <property type="match status" value="1"/>
</dbReference>
<keyword evidence="12" id="KW-0784">Thiamine biosynthesis</keyword>
<dbReference type="Gene3D" id="3.40.1190.20">
    <property type="match status" value="1"/>
</dbReference>
<comment type="pathway">
    <text evidence="13">Cofactor biosynthesis; thiamine diphosphate biosynthesis; 4-amino-2-methyl-5-diphosphomethylpyrimidine from 5-amino-1-(5-phospho-D-ribosyl)imidazole: step 2/3.</text>
</comment>
<dbReference type="InterPro" id="IPR013749">
    <property type="entry name" value="PM/HMP-P_kinase-1"/>
</dbReference>
<dbReference type="Proteomes" id="UP000199139">
    <property type="component" value="Unassembled WGS sequence"/>
</dbReference>
<dbReference type="Pfam" id="PF08543">
    <property type="entry name" value="Phos_pyr_kin"/>
    <property type="match status" value="1"/>
</dbReference>
<reference evidence="18 19" key="1">
    <citation type="submission" date="2016-10" db="EMBL/GenBank/DDBJ databases">
        <authorList>
            <person name="de Groot N.N."/>
        </authorList>
    </citation>
    <scope>NUCLEOTIDE SEQUENCE [LARGE SCALE GENOMIC DNA]</scope>
    <source>
        <strain evidence="18 19">DSM 17074</strain>
    </source>
</reference>
<comment type="pathway">
    <text evidence="3">Cofactor biosynthesis; thiamine diphosphate biosynthesis; 4-amino-2-methyl-5-diphosphomethylpyrimidine from 5-amino-1-(5-phospho-D-ribosyl)imidazole: step 3/3.</text>
</comment>
<dbReference type="GO" id="GO:0008902">
    <property type="term" value="F:hydroxymethylpyrimidine kinase activity"/>
    <property type="evidence" value="ECO:0007669"/>
    <property type="project" value="UniProtKB-EC"/>
</dbReference>
<comment type="catalytic activity">
    <reaction evidence="1">
        <text>4-amino-5-hydroxymethyl-2-methylpyrimidine + ATP = 4-amino-2-methyl-5-(phosphooxymethyl)pyrimidine + ADP + H(+)</text>
        <dbReference type="Rhea" id="RHEA:23096"/>
        <dbReference type="ChEBI" id="CHEBI:15378"/>
        <dbReference type="ChEBI" id="CHEBI:16892"/>
        <dbReference type="ChEBI" id="CHEBI:30616"/>
        <dbReference type="ChEBI" id="CHEBI:58354"/>
        <dbReference type="ChEBI" id="CHEBI:456216"/>
        <dbReference type="EC" id="2.7.1.49"/>
    </reaction>
</comment>
<evidence type="ECO:0000313" key="18">
    <source>
        <dbReference type="EMBL" id="SFT01864.1"/>
    </source>
</evidence>
<reference evidence="17 20" key="2">
    <citation type="submission" date="2019-07" db="EMBL/GenBank/DDBJ databases">
        <title>Whole genome shotgun sequence of Halolactibacillus miurensis NBRC 100873.</title>
        <authorList>
            <person name="Hosoyama A."/>
            <person name="Uohara A."/>
            <person name="Ohji S."/>
            <person name="Ichikawa N."/>
        </authorList>
    </citation>
    <scope>NUCLEOTIDE SEQUENCE [LARGE SCALE GENOMIC DNA]</scope>
    <source>
        <strain evidence="17 20">NBRC 100873</strain>
    </source>
</reference>
<dbReference type="OrthoDB" id="9810880at2"/>
<dbReference type="EC" id="2.7.4.7" evidence="6"/>
<evidence type="ECO:0000256" key="5">
    <source>
        <dbReference type="ARBA" id="ARBA00012135"/>
    </source>
</evidence>
<evidence type="ECO:0000256" key="9">
    <source>
        <dbReference type="ARBA" id="ARBA00022741"/>
    </source>
</evidence>
<comment type="catalytic activity">
    <reaction evidence="2">
        <text>4-amino-2-methyl-5-(phosphooxymethyl)pyrimidine + ATP = 4-amino-2-methyl-5-(diphosphooxymethyl)pyrimidine + ADP</text>
        <dbReference type="Rhea" id="RHEA:19893"/>
        <dbReference type="ChEBI" id="CHEBI:30616"/>
        <dbReference type="ChEBI" id="CHEBI:57841"/>
        <dbReference type="ChEBI" id="CHEBI:58354"/>
        <dbReference type="ChEBI" id="CHEBI:456216"/>
        <dbReference type="EC" id="2.7.4.7"/>
    </reaction>
</comment>
<evidence type="ECO:0000313" key="17">
    <source>
        <dbReference type="EMBL" id="GEM05717.1"/>
    </source>
</evidence>
<evidence type="ECO:0000256" key="11">
    <source>
        <dbReference type="ARBA" id="ARBA00022840"/>
    </source>
</evidence>
<dbReference type="EMBL" id="FPAI01000028">
    <property type="protein sequence ID" value="SFT01864.1"/>
    <property type="molecule type" value="Genomic_DNA"/>
</dbReference>
<dbReference type="CDD" id="cd01169">
    <property type="entry name" value="HMPP_kinase"/>
    <property type="match status" value="1"/>
</dbReference>
<evidence type="ECO:0000256" key="14">
    <source>
        <dbReference type="ARBA" id="ARBA00042102"/>
    </source>
</evidence>
<sequence>MKKVQTALTIAGTDPTGGAGIQADLKSFEERCVYGMSVVTSVVAQNTQCVSLIHHQPIEMIDRQLACVFDDIQPDAIKTGMIATEEMMRLIGDYLTKYPDIPYVLDPVMVATSGDVLMEESSRAVIREVLIPKATLVTPNLKEASLLLDRSITTLEEMTQAAKDLVHVLGASAAVVKGGHLTEEATDVFYDGGVVHYLTKERVKTKHTHGTGCTYSAVITAELAKGQSMLDAVSLGKAFIHAAIFYGIDLGRGNGPTNHFGYRLKGVPNDINTCQDTRGGEV</sequence>
<feature type="domain" description="Pyridoxamine kinase/Phosphomethylpyrimidine kinase" evidence="16">
    <location>
        <begin position="14"/>
        <end position="258"/>
    </location>
</feature>
<evidence type="ECO:0000313" key="20">
    <source>
        <dbReference type="Proteomes" id="UP000321773"/>
    </source>
</evidence>
<dbReference type="EMBL" id="BJWJ01000046">
    <property type="protein sequence ID" value="GEM05717.1"/>
    <property type="molecule type" value="Genomic_DNA"/>
</dbReference>
<dbReference type="EC" id="2.7.1.49" evidence="5"/>
<comment type="similarity">
    <text evidence="4">Belongs to the ThiD family.</text>
</comment>
<gene>
    <name evidence="17" type="primary">thiD</name>
    <name evidence="17" type="ORF">HMI01_27050</name>
    <name evidence="18" type="ORF">SAMN05421668_1286</name>
</gene>
<name>A0A1I6UKH9_9BACI</name>
<evidence type="ECO:0000256" key="6">
    <source>
        <dbReference type="ARBA" id="ARBA00012963"/>
    </source>
</evidence>
<evidence type="ECO:0000256" key="2">
    <source>
        <dbReference type="ARBA" id="ARBA00000565"/>
    </source>
</evidence>
<dbReference type="GO" id="GO:0005829">
    <property type="term" value="C:cytosol"/>
    <property type="evidence" value="ECO:0007669"/>
    <property type="project" value="TreeGrafter"/>
</dbReference>
<proteinExistence type="inferred from homology"/>
<accession>A0A1I6UKH9</accession>
<dbReference type="GO" id="GO:0005524">
    <property type="term" value="F:ATP binding"/>
    <property type="evidence" value="ECO:0007669"/>
    <property type="project" value="UniProtKB-KW"/>
</dbReference>
<dbReference type="GO" id="GO:0009228">
    <property type="term" value="P:thiamine biosynthetic process"/>
    <property type="evidence" value="ECO:0007669"/>
    <property type="project" value="UniProtKB-KW"/>
</dbReference>
<dbReference type="RefSeq" id="WP_062320846.1">
    <property type="nucleotide sequence ID" value="NZ_BJWJ01000046.1"/>
</dbReference>
<evidence type="ECO:0000256" key="15">
    <source>
        <dbReference type="ARBA" id="ARBA00043176"/>
    </source>
</evidence>
<dbReference type="FunFam" id="3.40.1190.20:FF:000003">
    <property type="entry name" value="Phosphomethylpyrimidine kinase ThiD"/>
    <property type="match status" value="1"/>
</dbReference>
<dbReference type="Proteomes" id="UP000321773">
    <property type="component" value="Unassembled WGS sequence"/>
</dbReference>
<evidence type="ECO:0000256" key="13">
    <source>
        <dbReference type="ARBA" id="ARBA00037917"/>
    </source>
</evidence>
<evidence type="ECO:0000256" key="1">
    <source>
        <dbReference type="ARBA" id="ARBA00000151"/>
    </source>
</evidence>
<evidence type="ECO:0000256" key="12">
    <source>
        <dbReference type="ARBA" id="ARBA00022977"/>
    </source>
</evidence>
<evidence type="ECO:0000256" key="10">
    <source>
        <dbReference type="ARBA" id="ARBA00022777"/>
    </source>
</evidence>
<evidence type="ECO:0000256" key="7">
    <source>
        <dbReference type="ARBA" id="ARBA00019161"/>
    </source>
</evidence>
<protein>
    <recommendedName>
        <fullName evidence="7">Hydroxymethylpyrimidine/phosphomethylpyrimidine kinase</fullName>
        <ecNumber evidence="5">2.7.1.49</ecNumber>
        <ecNumber evidence="6">2.7.4.7</ecNumber>
    </recommendedName>
    <alternativeName>
        <fullName evidence="14">Hydroxymethylpyrimidine kinase</fullName>
    </alternativeName>
    <alternativeName>
        <fullName evidence="15">Hydroxymethylpyrimidine phosphate kinase</fullName>
    </alternativeName>
</protein>
<evidence type="ECO:0000256" key="4">
    <source>
        <dbReference type="ARBA" id="ARBA00009879"/>
    </source>
</evidence>
<dbReference type="PANTHER" id="PTHR20858:SF17">
    <property type="entry name" value="HYDROXYMETHYLPYRIMIDINE_PHOSPHOMETHYLPYRIMIDINE KINASE THI20-RELATED"/>
    <property type="match status" value="1"/>
</dbReference>
<dbReference type="AlphaFoldDB" id="A0A1I6UKH9"/>